<dbReference type="Proteomes" id="UP000887579">
    <property type="component" value="Unplaced"/>
</dbReference>
<name>A0AC34FG49_9BILA</name>
<dbReference type="WBParaSite" id="ES5_v2.g16228.t1">
    <property type="protein sequence ID" value="ES5_v2.g16228.t1"/>
    <property type="gene ID" value="ES5_v2.g16228"/>
</dbReference>
<protein>
    <submittedName>
        <fullName evidence="2">Uncharacterized protein</fullName>
    </submittedName>
</protein>
<proteinExistence type="predicted"/>
<organism evidence="1 2">
    <name type="scientific">Panagrolaimus sp. ES5</name>
    <dbReference type="NCBI Taxonomy" id="591445"/>
    <lineage>
        <taxon>Eukaryota</taxon>
        <taxon>Metazoa</taxon>
        <taxon>Ecdysozoa</taxon>
        <taxon>Nematoda</taxon>
        <taxon>Chromadorea</taxon>
        <taxon>Rhabditida</taxon>
        <taxon>Tylenchina</taxon>
        <taxon>Panagrolaimomorpha</taxon>
        <taxon>Panagrolaimoidea</taxon>
        <taxon>Panagrolaimidae</taxon>
        <taxon>Panagrolaimus</taxon>
    </lineage>
</organism>
<evidence type="ECO:0000313" key="2">
    <source>
        <dbReference type="WBParaSite" id="ES5_v2.g16228.t1"/>
    </source>
</evidence>
<evidence type="ECO:0000313" key="1">
    <source>
        <dbReference type="Proteomes" id="UP000887579"/>
    </source>
</evidence>
<sequence>MLLKTLFNQPVNILIGHTTHVHIKDDIQFSITVQPTDKEFHIYQIENIVGDFEIVKVSSREDNKVLPYDNISKTFASNYHFDAYNFHILADIEFEAVNNVDETYEAQVKENPHHLRIPLESLLPLLPKQCFEKEIIFPEFHNLKCICYIKKIDYETIEVHIENPQKIGINGQPTDFRSHLPASDPFLLELSFDPTIAVKNDE</sequence>
<reference evidence="2" key="1">
    <citation type="submission" date="2022-11" db="UniProtKB">
        <authorList>
            <consortium name="WormBaseParasite"/>
        </authorList>
    </citation>
    <scope>IDENTIFICATION</scope>
</reference>
<accession>A0AC34FG49</accession>